<name>A0A7W8EA60_9BACT</name>
<protein>
    <submittedName>
        <fullName evidence="1">Uncharacterized protein</fullName>
    </submittedName>
</protein>
<reference evidence="1 2" key="1">
    <citation type="submission" date="2020-08" db="EMBL/GenBank/DDBJ databases">
        <title>Genomic Encyclopedia of Type Strains, Phase IV (KMG-V): Genome sequencing to study the core and pangenomes of soil and plant-associated prokaryotes.</title>
        <authorList>
            <person name="Whitman W."/>
        </authorList>
    </citation>
    <scope>NUCLEOTIDE SEQUENCE [LARGE SCALE GENOMIC DNA]</scope>
    <source>
        <strain evidence="1 2">X5P3</strain>
    </source>
</reference>
<proteinExistence type="predicted"/>
<evidence type="ECO:0000313" key="1">
    <source>
        <dbReference type="EMBL" id="MBB5063065.1"/>
    </source>
</evidence>
<organism evidence="1 2">
    <name type="scientific">Granulicella mallensis</name>
    <dbReference type="NCBI Taxonomy" id="940614"/>
    <lineage>
        <taxon>Bacteria</taxon>
        <taxon>Pseudomonadati</taxon>
        <taxon>Acidobacteriota</taxon>
        <taxon>Terriglobia</taxon>
        <taxon>Terriglobales</taxon>
        <taxon>Acidobacteriaceae</taxon>
        <taxon>Granulicella</taxon>
    </lineage>
</organism>
<accession>A0A7W8EA60</accession>
<dbReference type="Proteomes" id="UP000584867">
    <property type="component" value="Unassembled WGS sequence"/>
</dbReference>
<comment type="caution">
    <text evidence="1">The sequence shown here is derived from an EMBL/GenBank/DDBJ whole genome shotgun (WGS) entry which is preliminary data.</text>
</comment>
<evidence type="ECO:0000313" key="2">
    <source>
        <dbReference type="Proteomes" id="UP000584867"/>
    </source>
</evidence>
<dbReference type="AlphaFoldDB" id="A0A7W8EA60"/>
<sequence>MQISEIDNSRVHDLLQIRPEFLSDGFATEPLWVRETLTSCPWTERPHAVVTSR</sequence>
<gene>
    <name evidence="1" type="ORF">HDF15_001405</name>
</gene>
<dbReference type="EMBL" id="JACHIO010000005">
    <property type="protein sequence ID" value="MBB5063065.1"/>
    <property type="molecule type" value="Genomic_DNA"/>
</dbReference>